<reference evidence="1 2" key="1">
    <citation type="submission" date="2014-04" db="EMBL/GenBank/DDBJ databases">
        <authorList>
            <consortium name="DOE Joint Genome Institute"/>
            <person name="Kuo A."/>
            <person name="Kohler A."/>
            <person name="Costa M.D."/>
            <person name="Nagy L.G."/>
            <person name="Floudas D."/>
            <person name="Copeland A."/>
            <person name="Barry K.W."/>
            <person name="Cichocki N."/>
            <person name="Veneault-Fourrey C."/>
            <person name="LaButti K."/>
            <person name="Lindquist E.A."/>
            <person name="Lipzen A."/>
            <person name="Lundell T."/>
            <person name="Morin E."/>
            <person name="Murat C."/>
            <person name="Sun H."/>
            <person name="Tunlid A."/>
            <person name="Henrissat B."/>
            <person name="Grigoriev I.V."/>
            <person name="Hibbett D.S."/>
            <person name="Martin F."/>
            <person name="Nordberg H.P."/>
            <person name="Cantor M.N."/>
            <person name="Hua S.X."/>
        </authorList>
    </citation>
    <scope>NUCLEOTIDE SEQUENCE [LARGE SCALE GENOMIC DNA]</scope>
    <source>
        <strain evidence="1 2">Marx 270</strain>
    </source>
</reference>
<dbReference type="AlphaFoldDB" id="A0A0C3PXF2"/>
<protein>
    <submittedName>
        <fullName evidence="1">Uncharacterized protein</fullName>
    </submittedName>
</protein>
<dbReference type="Gene3D" id="2.130.10.10">
    <property type="entry name" value="YVTN repeat-like/Quinoprotein amine dehydrogenase"/>
    <property type="match status" value="1"/>
</dbReference>
<accession>A0A0C3PXF2</accession>
<keyword evidence="2" id="KW-1185">Reference proteome</keyword>
<evidence type="ECO:0000313" key="1">
    <source>
        <dbReference type="EMBL" id="KIO14121.1"/>
    </source>
</evidence>
<gene>
    <name evidence="1" type="ORF">M404DRAFT_6208</name>
</gene>
<proteinExistence type="predicted"/>
<evidence type="ECO:0000313" key="2">
    <source>
        <dbReference type="Proteomes" id="UP000054217"/>
    </source>
</evidence>
<dbReference type="OrthoDB" id="10262935at2759"/>
<sequence length="294" mass="32218">MGAHNVAGWLSFPYPNSRSRPGDAFGGRVEAKAFHHDHFHAWFHALLLEELELFLRRMVGKGEDNVKQIVAATAAYMRCCDSDNTPHCFIRGKDEIQWVRVTVVVIDPSFKAPVCPVEQGVKTVRSLFLDHAQRLLIGKALLTGEYLALDPAYSGLVISVSSRFYTIIRDGGPSVGPNEICGGWSLAGMLDDAFGATETRATRVDTVDRLNNAAFNALRNAGTRNHTLETTTDTKLHTIHQNPITGIRPREKGAGGPVVRVNTNGVDGKLVIWNVQLNFLYPNVHNSGSNSCEG</sequence>
<reference evidence="2" key="2">
    <citation type="submission" date="2015-01" db="EMBL/GenBank/DDBJ databases">
        <title>Evolutionary Origins and Diversification of the Mycorrhizal Mutualists.</title>
        <authorList>
            <consortium name="DOE Joint Genome Institute"/>
            <consortium name="Mycorrhizal Genomics Consortium"/>
            <person name="Kohler A."/>
            <person name="Kuo A."/>
            <person name="Nagy L.G."/>
            <person name="Floudas D."/>
            <person name="Copeland A."/>
            <person name="Barry K.W."/>
            <person name="Cichocki N."/>
            <person name="Veneault-Fourrey C."/>
            <person name="LaButti K."/>
            <person name="Lindquist E.A."/>
            <person name="Lipzen A."/>
            <person name="Lundell T."/>
            <person name="Morin E."/>
            <person name="Murat C."/>
            <person name="Riley R."/>
            <person name="Ohm R."/>
            <person name="Sun H."/>
            <person name="Tunlid A."/>
            <person name="Henrissat B."/>
            <person name="Grigoriev I.V."/>
            <person name="Hibbett D.S."/>
            <person name="Martin F."/>
        </authorList>
    </citation>
    <scope>NUCLEOTIDE SEQUENCE [LARGE SCALE GENOMIC DNA]</scope>
    <source>
        <strain evidence="2">Marx 270</strain>
    </source>
</reference>
<dbReference type="InParanoid" id="A0A0C3PXF2"/>
<dbReference type="Proteomes" id="UP000054217">
    <property type="component" value="Unassembled WGS sequence"/>
</dbReference>
<dbReference type="HOGENOM" id="CLU_947033_0_0_1"/>
<organism evidence="1 2">
    <name type="scientific">Pisolithus tinctorius Marx 270</name>
    <dbReference type="NCBI Taxonomy" id="870435"/>
    <lineage>
        <taxon>Eukaryota</taxon>
        <taxon>Fungi</taxon>
        <taxon>Dikarya</taxon>
        <taxon>Basidiomycota</taxon>
        <taxon>Agaricomycotina</taxon>
        <taxon>Agaricomycetes</taxon>
        <taxon>Agaricomycetidae</taxon>
        <taxon>Boletales</taxon>
        <taxon>Sclerodermatineae</taxon>
        <taxon>Pisolithaceae</taxon>
        <taxon>Pisolithus</taxon>
    </lineage>
</organism>
<dbReference type="InterPro" id="IPR015943">
    <property type="entry name" value="WD40/YVTN_repeat-like_dom_sf"/>
</dbReference>
<dbReference type="EMBL" id="KN831945">
    <property type="protein sequence ID" value="KIO14121.1"/>
    <property type="molecule type" value="Genomic_DNA"/>
</dbReference>
<dbReference type="STRING" id="870435.A0A0C3PXF2"/>
<name>A0A0C3PXF2_PISTI</name>